<feature type="compositionally biased region" description="Polar residues" evidence="3">
    <location>
        <begin position="125"/>
        <end position="144"/>
    </location>
</feature>
<protein>
    <submittedName>
        <fullName evidence="5">Uncharacterized protein</fullName>
    </submittedName>
</protein>
<dbReference type="HOGENOM" id="CLU_515214_0_0_1"/>
<dbReference type="EnsemblMetazoa" id="tetur11g00600.1">
    <property type="protein sequence ID" value="tetur11g00600.1"/>
    <property type="gene ID" value="tetur11g00600"/>
</dbReference>
<accession>T1KGF3</accession>
<keyword evidence="4" id="KW-0732">Signal</keyword>
<feature type="compositionally biased region" description="Low complexity" evidence="3">
    <location>
        <begin position="366"/>
        <end position="400"/>
    </location>
</feature>
<keyword evidence="1 2" id="KW-0193">Cuticle</keyword>
<feature type="chain" id="PRO_5004591585" evidence="4">
    <location>
        <begin position="17"/>
        <end position="529"/>
    </location>
</feature>
<evidence type="ECO:0000313" key="5">
    <source>
        <dbReference type="EnsemblMetazoa" id="tetur11g00600.1"/>
    </source>
</evidence>
<dbReference type="GO" id="GO:0042302">
    <property type="term" value="F:structural constituent of cuticle"/>
    <property type="evidence" value="ECO:0007669"/>
    <property type="project" value="UniProtKB-UniRule"/>
</dbReference>
<feature type="compositionally biased region" description="Basic and acidic residues" evidence="3">
    <location>
        <begin position="511"/>
        <end position="529"/>
    </location>
</feature>
<evidence type="ECO:0000256" key="4">
    <source>
        <dbReference type="SAM" id="SignalP"/>
    </source>
</evidence>
<feature type="compositionally biased region" description="Low complexity" evidence="3">
    <location>
        <begin position="211"/>
        <end position="240"/>
    </location>
</feature>
<dbReference type="KEGG" id="tut:107364235"/>
<gene>
    <name evidence="5" type="primary">107364235</name>
</gene>
<feature type="compositionally biased region" description="Basic and acidic residues" evidence="3">
    <location>
        <begin position="81"/>
        <end position="92"/>
    </location>
</feature>
<feature type="region of interest" description="Disordered" evidence="3">
    <location>
        <begin position="125"/>
        <end position="261"/>
    </location>
</feature>
<dbReference type="InterPro" id="IPR000618">
    <property type="entry name" value="Insect_cuticle"/>
</dbReference>
<name>T1KGF3_TETUR</name>
<dbReference type="OMA" id="PSIIAMP"/>
<dbReference type="EMBL" id="CAEY01000065">
    <property type="status" value="NOT_ANNOTATED_CDS"/>
    <property type="molecule type" value="Genomic_DNA"/>
</dbReference>
<keyword evidence="6" id="KW-1185">Reference proteome</keyword>
<evidence type="ECO:0000256" key="2">
    <source>
        <dbReference type="PROSITE-ProRule" id="PRU00497"/>
    </source>
</evidence>
<feature type="compositionally biased region" description="Polar residues" evidence="3">
    <location>
        <begin position="252"/>
        <end position="261"/>
    </location>
</feature>
<feature type="region of interest" description="Disordered" evidence="3">
    <location>
        <begin position="441"/>
        <end position="470"/>
    </location>
</feature>
<dbReference type="OrthoDB" id="6515429at2759"/>
<feature type="compositionally biased region" description="Low complexity" evidence="3">
    <location>
        <begin position="447"/>
        <end position="463"/>
    </location>
</feature>
<feature type="region of interest" description="Disordered" evidence="3">
    <location>
        <begin position="366"/>
        <end position="407"/>
    </location>
</feature>
<dbReference type="PROSITE" id="PS00233">
    <property type="entry name" value="CHIT_BIND_RR_1"/>
    <property type="match status" value="1"/>
</dbReference>
<evidence type="ECO:0000313" key="6">
    <source>
        <dbReference type="Proteomes" id="UP000015104"/>
    </source>
</evidence>
<dbReference type="AlphaFoldDB" id="T1KGF3"/>
<dbReference type="Proteomes" id="UP000015104">
    <property type="component" value="Unassembled WGS sequence"/>
</dbReference>
<reference evidence="5" key="2">
    <citation type="submission" date="2015-06" db="UniProtKB">
        <authorList>
            <consortium name="EnsemblMetazoa"/>
        </authorList>
    </citation>
    <scope>IDENTIFICATION</scope>
</reference>
<feature type="region of interest" description="Disordered" evidence="3">
    <location>
        <begin position="30"/>
        <end position="95"/>
    </location>
</feature>
<feature type="compositionally biased region" description="Polar residues" evidence="3">
    <location>
        <begin position="485"/>
        <end position="500"/>
    </location>
</feature>
<dbReference type="PROSITE" id="PS51155">
    <property type="entry name" value="CHIT_BIND_RR_2"/>
    <property type="match status" value="1"/>
</dbReference>
<dbReference type="InterPro" id="IPR031311">
    <property type="entry name" value="CHIT_BIND_RR_consensus"/>
</dbReference>
<feature type="signal peptide" evidence="4">
    <location>
        <begin position="1"/>
        <end position="16"/>
    </location>
</feature>
<proteinExistence type="predicted"/>
<feature type="compositionally biased region" description="Pro residues" evidence="3">
    <location>
        <begin position="42"/>
        <end position="51"/>
    </location>
</feature>
<evidence type="ECO:0000256" key="1">
    <source>
        <dbReference type="ARBA" id="ARBA00022460"/>
    </source>
</evidence>
<sequence length="529" mass="56049">MFKVTILLSILSVVLATKGGNVVQQRQTDSEGALGPESVPFLAPPPAPAPEPAGAGGDLDALWGPPKPYSFGYEAPGSDGRSSRSESSDGRKVTGSYTMVGADGVNRVVNYVADGDGFRASIITNEPGTERQNPSGVIMETSQPKAEEIARAFGPVAEPGPDAPRKYIGAPIPALPSVNSFQRAPAVSQGSAGPAFDAFSQQKQDEDRFEQQQQQSQQSQQQQQQEQQEQQSQQSLSPSSLPAPAPLPQAPKSFSQQIVHSIPAPNTQQIFRVPVAQTFQPQAFQPQTVQISAPVSQQFVSDYQPVLVQEIPRLSLPKPNFFVQQQPAFIPQPLPAAQPIPAPRPVVIAPAPLPVQTFNFQPSQPISSGSLSSASGTKSASASSSSSIKSASLSSGSTKGRFVAPSRSSVRALPALPALPARPALLVQPQPAQAQNSFLSTNQGKTSASSNSASVKSASLSPSFNSGKLNGQRILKPFYLTSTQAPTRFEQSQQSLNQPESSSASRSVSQVKDEQQKDSESQEDQFFRS</sequence>
<evidence type="ECO:0000256" key="3">
    <source>
        <dbReference type="SAM" id="MobiDB-lite"/>
    </source>
</evidence>
<reference evidence="6" key="1">
    <citation type="submission" date="2011-08" db="EMBL/GenBank/DDBJ databases">
        <authorList>
            <person name="Rombauts S."/>
        </authorList>
    </citation>
    <scope>NUCLEOTIDE SEQUENCE</scope>
    <source>
        <strain evidence="6">London</strain>
    </source>
</reference>
<organism evidence="5 6">
    <name type="scientific">Tetranychus urticae</name>
    <name type="common">Two-spotted spider mite</name>
    <dbReference type="NCBI Taxonomy" id="32264"/>
    <lineage>
        <taxon>Eukaryota</taxon>
        <taxon>Metazoa</taxon>
        <taxon>Ecdysozoa</taxon>
        <taxon>Arthropoda</taxon>
        <taxon>Chelicerata</taxon>
        <taxon>Arachnida</taxon>
        <taxon>Acari</taxon>
        <taxon>Acariformes</taxon>
        <taxon>Trombidiformes</taxon>
        <taxon>Prostigmata</taxon>
        <taxon>Eleutherengona</taxon>
        <taxon>Raphignathae</taxon>
        <taxon>Tetranychoidea</taxon>
        <taxon>Tetranychidae</taxon>
        <taxon>Tetranychus</taxon>
    </lineage>
</organism>
<feature type="region of interest" description="Disordered" evidence="3">
    <location>
        <begin position="485"/>
        <end position="529"/>
    </location>
</feature>
<dbReference type="Pfam" id="PF00379">
    <property type="entry name" value="Chitin_bind_4"/>
    <property type="match status" value="1"/>
</dbReference>